<proteinExistence type="inferred from homology"/>
<evidence type="ECO:0000256" key="1">
    <source>
        <dbReference type="ARBA" id="ARBA00005912"/>
    </source>
</evidence>
<keyword evidence="3" id="KW-0648">Protein biosynthesis</keyword>
<gene>
    <name evidence="6" type="ORF">Zmor_007429</name>
</gene>
<dbReference type="EMBL" id="JALNTZ010000002">
    <property type="protein sequence ID" value="KAJ3663120.1"/>
    <property type="molecule type" value="Genomic_DNA"/>
</dbReference>
<dbReference type="GO" id="GO:0043023">
    <property type="term" value="F:ribosomal large subunit binding"/>
    <property type="evidence" value="ECO:0007669"/>
    <property type="project" value="TreeGrafter"/>
</dbReference>
<dbReference type="AlphaFoldDB" id="A0AA38ITY4"/>
<dbReference type="GO" id="GO:0005739">
    <property type="term" value="C:mitochondrion"/>
    <property type="evidence" value="ECO:0007669"/>
    <property type="project" value="TreeGrafter"/>
</dbReference>
<evidence type="ECO:0000313" key="6">
    <source>
        <dbReference type="EMBL" id="KAJ3663120.1"/>
    </source>
</evidence>
<dbReference type="Gene3D" id="3.30.1360.40">
    <property type="match status" value="1"/>
</dbReference>
<name>A0AA38ITY4_9CUCU</name>
<dbReference type="PANTHER" id="PTHR20982:SF3">
    <property type="entry name" value="MITOCHONDRIAL RIBOSOME RECYCLING FACTOR PSEUDO 1"/>
    <property type="match status" value="1"/>
</dbReference>
<keyword evidence="7" id="KW-1185">Reference proteome</keyword>
<reference evidence="6" key="1">
    <citation type="journal article" date="2023" name="G3 (Bethesda)">
        <title>Whole genome assemblies of Zophobas morio and Tenebrio molitor.</title>
        <authorList>
            <person name="Kaur S."/>
            <person name="Stinson S.A."/>
            <person name="diCenzo G.C."/>
        </authorList>
    </citation>
    <scope>NUCLEOTIDE SEQUENCE</scope>
    <source>
        <strain evidence="6">QUZm001</strain>
    </source>
</reference>
<dbReference type="SUPFAM" id="SSF55194">
    <property type="entry name" value="Ribosome recycling factor, RRF"/>
    <property type="match status" value="1"/>
</dbReference>
<comment type="caution">
    <text evidence="6">The sequence shown here is derived from an EMBL/GenBank/DDBJ whole genome shotgun (WGS) entry which is preliminary data.</text>
</comment>
<evidence type="ECO:0000256" key="2">
    <source>
        <dbReference type="ARBA" id="ARBA00020581"/>
    </source>
</evidence>
<evidence type="ECO:0000313" key="7">
    <source>
        <dbReference type="Proteomes" id="UP001168821"/>
    </source>
</evidence>
<evidence type="ECO:0000259" key="5">
    <source>
        <dbReference type="Pfam" id="PF01765"/>
    </source>
</evidence>
<protein>
    <recommendedName>
        <fullName evidence="2">Ribosome-recycling factor, mitochondrial</fullName>
    </recommendedName>
    <alternativeName>
        <fullName evidence="4">Ribosome-releasing factor, mitochondrial</fullName>
    </alternativeName>
</protein>
<organism evidence="6 7">
    <name type="scientific">Zophobas morio</name>
    <dbReference type="NCBI Taxonomy" id="2755281"/>
    <lineage>
        <taxon>Eukaryota</taxon>
        <taxon>Metazoa</taxon>
        <taxon>Ecdysozoa</taxon>
        <taxon>Arthropoda</taxon>
        <taxon>Hexapoda</taxon>
        <taxon>Insecta</taxon>
        <taxon>Pterygota</taxon>
        <taxon>Neoptera</taxon>
        <taxon>Endopterygota</taxon>
        <taxon>Coleoptera</taxon>
        <taxon>Polyphaga</taxon>
        <taxon>Cucujiformia</taxon>
        <taxon>Tenebrionidae</taxon>
        <taxon>Zophobas</taxon>
    </lineage>
</organism>
<dbReference type="InterPro" id="IPR023584">
    <property type="entry name" value="Ribosome_recyc_fac_dom"/>
</dbReference>
<dbReference type="FunFam" id="3.30.1360.40:FF:000001">
    <property type="entry name" value="Ribosome-recycling factor"/>
    <property type="match status" value="1"/>
</dbReference>
<dbReference type="Proteomes" id="UP001168821">
    <property type="component" value="Unassembled WGS sequence"/>
</dbReference>
<dbReference type="InterPro" id="IPR002661">
    <property type="entry name" value="Ribosome_recyc_fac"/>
</dbReference>
<accession>A0AA38ITY4</accession>
<dbReference type="Pfam" id="PF01765">
    <property type="entry name" value="RRF"/>
    <property type="match status" value="1"/>
</dbReference>
<evidence type="ECO:0000256" key="4">
    <source>
        <dbReference type="ARBA" id="ARBA00033107"/>
    </source>
</evidence>
<dbReference type="InterPro" id="IPR036191">
    <property type="entry name" value="RRF_sf"/>
</dbReference>
<evidence type="ECO:0000256" key="3">
    <source>
        <dbReference type="ARBA" id="ARBA00022917"/>
    </source>
</evidence>
<comment type="similarity">
    <text evidence="1">Belongs to the RRF family.</text>
</comment>
<dbReference type="Gene3D" id="1.10.132.20">
    <property type="entry name" value="Ribosome-recycling factor"/>
    <property type="match status" value="1"/>
</dbReference>
<sequence length="266" mass="30240">MFTFRTLFRSANCGIITNRTYFTVTKCCQNYIKPSPLNQVFTEERNFTKNEILYTSVRQYAKSKDKKKEKGKAKVAINESQLSEVINLESLKTHMQKAVETLKDEYTKHLSVRTNAGSIESIPVELDGKTHTLQELAQIVRKNPKTMVVNMSVFPQAIPAALKAIEKSGMNLNPQQDGTTLYIPVPKVTTEHRENLAKNAKALFIKCRDAVKDVQNKQIKSLKKKDKLSEDLVKNCEQQVVAIANTYVTEAEKILESKQKELLMKN</sequence>
<feature type="domain" description="Ribosome recycling factor" evidence="5">
    <location>
        <begin position="102"/>
        <end position="263"/>
    </location>
</feature>
<dbReference type="PANTHER" id="PTHR20982">
    <property type="entry name" value="RIBOSOME RECYCLING FACTOR"/>
    <property type="match status" value="1"/>
</dbReference>
<dbReference type="GO" id="GO:0006412">
    <property type="term" value="P:translation"/>
    <property type="evidence" value="ECO:0007669"/>
    <property type="project" value="UniProtKB-KW"/>
</dbReference>